<dbReference type="InterPro" id="IPR019591">
    <property type="entry name" value="Mrp/NBP35_ATP-bd"/>
</dbReference>
<evidence type="ECO:0000256" key="5">
    <source>
        <dbReference type="ARBA" id="ARBA00004074"/>
    </source>
</evidence>
<evidence type="ECO:0000256" key="6">
    <source>
        <dbReference type="ARBA" id="ARBA00009999"/>
    </source>
</evidence>
<comment type="function">
    <text evidence="5">Catalyzes the dephosphorylation of the nucleoside 5'-monophosphates deoxyadenosine monophosphate (dAMP), deoxycytidine monophosphate (dCMP), deoxyguanosine monophosphate (dGMP) and deoxythymidine monophosphate (dTMP).</text>
</comment>
<dbReference type="GO" id="GO:0005524">
    <property type="term" value="F:ATP binding"/>
    <property type="evidence" value="ECO:0007669"/>
    <property type="project" value="UniProtKB-KW"/>
</dbReference>
<dbReference type="PANTHER" id="PTHR42961:SF2">
    <property type="entry name" value="IRON-SULFUR PROTEIN NUBPL"/>
    <property type="match status" value="1"/>
</dbReference>
<dbReference type="GO" id="GO:0002953">
    <property type="term" value="F:5'-deoxynucleotidase activity"/>
    <property type="evidence" value="ECO:0007669"/>
    <property type="project" value="UniProtKB-EC"/>
</dbReference>
<evidence type="ECO:0000256" key="18">
    <source>
        <dbReference type="ARBA" id="ARBA00024036"/>
    </source>
</evidence>
<dbReference type="EMBL" id="JBBCAQ010000036">
    <property type="protein sequence ID" value="KAK7576235.1"/>
    <property type="molecule type" value="Genomic_DNA"/>
</dbReference>
<dbReference type="GO" id="GO:0009159">
    <property type="term" value="P:deoxyribonucleoside monophosphate catabolic process"/>
    <property type="evidence" value="ECO:0007669"/>
    <property type="project" value="UniProtKB-ARBA"/>
</dbReference>
<dbReference type="InterPro" id="IPR033756">
    <property type="entry name" value="YlxH/NBP35"/>
</dbReference>
<name>A0AAN9T9P2_9HEMI</name>
<keyword evidence="11" id="KW-0479">Metal-binding</keyword>
<evidence type="ECO:0000256" key="4">
    <source>
        <dbReference type="ARBA" id="ARBA00001946"/>
    </source>
</evidence>
<dbReference type="Gene3D" id="1.10.3210.10">
    <property type="entry name" value="Hypothetical protein af1432"/>
    <property type="match status" value="1"/>
</dbReference>
<sequence>MVETDSVPKRNLEFLELVGQLKHLKRKGWVLEKVPDPESIASHMYRMAIMSFLIEPSCGIDRLRCMELAVIHDLAECIVGDITPHCGISADEKRKKEQAAMEQITRLMPTNGLYMRQLFDEYENQTSSEAKLVKEFDRLDMIIQAFEYEKQDGSANVGRLEDFFVSTEGKFATPFIKSIVDELNCSSTTSVGSQKELMSKHLPKRKPILGVKKIIMIASGKGGVGKSTVAVNLAVALKTILPQKDVGLLDADVFGPSIPLMMNVNDTPLITDDDRMKPLMNYGVKFMSMGSLITETSAAIWRGLMVMNALNKLIRQVAWEPLDYMIIDTPPGTGDTHLSLHQNIPIAGAIVVSTGQKAALQVTRRGITMFEKLQIPVIGLIHNMSHIRCTKCSNQISMFGDHFSEFSKSINVEIIGEVPFDSTVSSGCDDGIPIVISHPSSMQAQAFLNAASKIADFLPTE</sequence>
<comment type="cofactor">
    <cofactor evidence="3">
        <name>Co(2+)</name>
        <dbReference type="ChEBI" id="CHEBI:48828"/>
    </cofactor>
</comment>
<proteinExistence type="inferred from homology"/>
<accession>A0AAN9T9P2</accession>
<dbReference type="FunFam" id="3.40.50.300:FF:001278">
    <property type="entry name" value="Iron-sulfur cluster carrier protein"/>
    <property type="match status" value="1"/>
</dbReference>
<evidence type="ECO:0000256" key="11">
    <source>
        <dbReference type="ARBA" id="ARBA00022723"/>
    </source>
</evidence>
<dbReference type="GO" id="GO:0140663">
    <property type="term" value="F:ATP-dependent FeS chaperone activity"/>
    <property type="evidence" value="ECO:0007669"/>
    <property type="project" value="InterPro"/>
</dbReference>
<organism evidence="21 22">
    <name type="scientific">Parthenolecanium corni</name>
    <dbReference type="NCBI Taxonomy" id="536013"/>
    <lineage>
        <taxon>Eukaryota</taxon>
        <taxon>Metazoa</taxon>
        <taxon>Ecdysozoa</taxon>
        <taxon>Arthropoda</taxon>
        <taxon>Hexapoda</taxon>
        <taxon>Insecta</taxon>
        <taxon>Pterygota</taxon>
        <taxon>Neoptera</taxon>
        <taxon>Paraneoptera</taxon>
        <taxon>Hemiptera</taxon>
        <taxon>Sternorrhyncha</taxon>
        <taxon>Coccoidea</taxon>
        <taxon>Coccidae</taxon>
        <taxon>Parthenolecanium</taxon>
    </lineage>
</organism>
<comment type="cofactor">
    <cofactor evidence="4">
        <name>Mg(2+)</name>
        <dbReference type="ChEBI" id="CHEBI:18420"/>
    </cofactor>
</comment>
<dbReference type="InterPro" id="IPR006674">
    <property type="entry name" value="HD_domain"/>
</dbReference>
<comment type="caution">
    <text evidence="21">The sequence shown here is derived from an EMBL/GenBank/DDBJ whole genome shotgun (WGS) entry which is preliminary data.</text>
</comment>
<dbReference type="InterPro" id="IPR003607">
    <property type="entry name" value="HD/PDEase_dom"/>
</dbReference>
<dbReference type="GO" id="GO:0032981">
    <property type="term" value="P:mitochondrial respiratory chain complex I assembly"/>
    <property type="evidence" value="ECO:0007669"/>
    <property type="project" value="TreeGrafter"/>
</dbReference>
<evidence type="ECO:0000256" key="17">
    <source>
        <dbReference type="ARBA" id="ARBA00023014"/>
    </source>
</evidence>
<evidence type="ECO:0000256" key="3">
    <source>
        <dbReference type="ARBA" id="ARBA00001941"/>
    </source>
</evidence>
<evidence type="ECO:0000259" key="20">
    <source>
        <dbReference type="SMART" id="SM00471"/>
    </source>
</evidence>
<keyword evidence="13" id="KW-0378">Hydrolase</keyword>
<dbReference type="GO" id="GO:0016226">
    <property type="term" value="P:iron-sulfur cluster assembly"/>
    <property type="evidence" value="ECO:0007669"/>
    <property type="project" value="InterPro"/>
</dbReference>
<dbReference type="GO" id="GO:0046872">
    <property type="term" value="F:metal ion binding"/>
    <property type="evidence" value="ECO:0007669"/>
    <property type="project" value="UniProtKB-KW"/>
</dbReference>
<dbReference type="Gene3D" id="3.40.50.300">
    <property type="entry name" value="P-loop containing nucleotide triphosphate hydrolases"/>
    <property type="match status" value="1"/>
</dbReference>
<dbReference type="Proteomes" id="UP001367676">
    <property type="component" value="Unassembled WGS sequence"/>
</dbReference>
<evidence type="ECO:0000313" key="21">
    <source>
        <dbReference type="EMBL" id="KAK7576235.1"/>
    </source>
</evidence>
<gene>
    <name evidence="21" type="ORF">V9T40_012521</name>
</gene>
<reference evidence="21 22" key="1">
    <citation type="submission" date="2024-03" db="EMBL/GenBank/DDBJ databases">
        <title>Adaptation during the transition from Ophiocordyceps entomopathogen to insect associate is accompanied by gene loss and intensified selection.</title>
        <authorList>
            <person name="Ward C.M."/>
            <person name="Onetto C.A."/>
            <person name="Borneman A.R."/>
        </authorList>
    </citation>
    <scope>NUCLEOTIDE SEQUENCE [LARGE SCALE GENOMIC DNA]</scope>
    <source>
        <strain evidence="21">AWRI1</strain>
        <tissue evidence="21">Single Adult Female</tissue>
    </source>
</reference>
<comment type="catalytic activity">
    <reaction evidence="1">
        <text>a 2'-deoxyribonucleoside 5'-phosphate + H2O = a 2'-deoxyribonucleoside + phosphate</text>
        <dbReference type="Rhea" id="RHEA:36167"/>
        <dbReference type="ChEBI" id="CHEBI:15377"/>
        <dbReference type="ChEBI" id="CHEBI:18274"/>
        <dbReference type="ChEBI" id="CHEBI:43474"/>
        <dbReference type="ChEBI" id="CHEBI:65317"/>
        <dbReference type="EC" id="3.1.3.89"/>
    </reaction>
</comment>
<evidence type="ECO:0000256" key="13">
    <source>
        <dbReference type="ARBA" id="ARBA00022801"/>
    </source>
</evidence>
<keyword evidence="10" id="KW-0004">4Fe-4S</keyword>
<protein>
    <recommendedName>
        <fullName evidence="9">5'-deoxynucleotidase HDDC2</fullName>
        <ecNumber evidence="8">3.1.3.89</ecNumber>
    </recommendedName>
    <alternativeName>
        <fullName evidence="19">HD domain-containing protein 2</fullName>
    </alternativeName>
</protein>
<dbReference type="Pfam" id="PF10609">
    <property type="entry name" value="ParA"/>
    <property type="match status" value="1"/>
</dbReference>
<dbReference type="InterPro" id="IPR000808">
    <property type="entry name" value="Mrp-like_CS"/>
</dbReference>
<comment type="similarity">
    <text evidence="6">Belongs to the HDDC2 family.</text>
</comment>
<comment type="cofactor">
    <cofactor evidence="2">
        <name>Mn(2+)</name>
        <dbReference type="ChEBI" id="CHEBI:29035"/>
    </cofactor>
</comment>
<dbReference type="FunFam" id="1.10.3210.10:FF:000011">
    <property type="entry name" value="HD domain-containing protein 2"/>
    <property type="match status" value="1"/>
</dbReference>
<dbReference type="CDD" id="cd02037">
    <property type="entry name" value="Mrp_NBP35"/>
    <property type="match status" value="1"/>
</dbReference>
<evidence type="ECO:0000313" key="22">
    <source>
        <dbReference type="Proteomes" id="UP001367676"/>
    </source>
</evidence>
<dbReference type="PROSITE" id="PS01215">
    <property type="entry name" value="MRP"/>
    <property type="match status" value="1"/>
</dbReference>
<evidence type="ECO:0000256" key="15">
    <source>
        <dbReference type="ARBA" id="ARBA00022842"/>
    </source>
</evidence>
<dbReference type="Pfam" id="PF13023">
    <property type="entry name" value="HD_3"/>
    <property type="match status" value="1"/>
</dbReference>
<comment type="subunit">
    <text evidence="7">Homodimer.</text>
</comment>
<comment type="similarity">
    <text evidence="18">Belongs to the Mrp/NBP35 ATP-binding proteins family.</text>
</comment>
<dbReference type="InterPro" id="IPR044304">
    <property type="entry name" value="NUBPL-like"/>
</dbReference>
<dbReference type="AlphaFoldDB" id="A0AAN9T9P2"/>
<dbReference type="EC" id="3.1.3.89" evidence="8"/>
<keyword evidence="22" id="KW-1185">Reference proteome</keyword>
<evidence type="ECO:0000256" key="12">
    <source>
        <dbReference type="ARBA" id="ARBA00022741"/>
    </source>
</evidence>
<keyword evidence="15" id="KW-0460">Magnesium</keyword>
<keyword evidence="14" id="KW-0067">ATP-binding</keyword>
<evidence type="ECO:0000256" key="7">
    <source>
        <dbReference type="ARBA" id="ARBA00011738"/>
    </source>
</evidence>
<dbReference type="GO" id="GO:0005739">
    <property type="term" value="C:mitochondrion"/>
    <property type="evidence" value="ECO:0007669"/>
    <property type="project" value="TreeGrafter"/>
</dbReference>
<evidence type="ECO:0000256" key="8">
    <source>
        <dbReference type="ARBA" id="ARBA00012964"/>
    </source>
</evidence>
<evidence type="ECO:0000256" key="16">
    <source>
        <dbReference type="ARBA" id="ARBA00023004"/>
    </source>
</evidence>
<feature type="domain" description="HD/PDEase" evidence="20">
    <location>
        <begin position="36"/>
        <end position="151"/>
    </location>
</feature>
<evidence type="ECO:0000256" key="1">
    <source>
        <dbReference type="ARBA" id="ARBA00001638"/>
    </source>
</evidence>
<dbReference type="InterPro" id="IPR027417">
    <property type="entry name" value="P-loop_NTPase"/>
</dbReference>
<dbReference type="SUPFAM" id="SSF109604">
    <property type="entry name" value="HD-domain/PDEase-like"/>
    <property type="match status" value="1"/>
</dbReference>
<evidence type="ECO:0000256" key="19">
    <source>
        <dbReference type="ARBA" id="ARBA00032735"/>
    </source>
</evidence>
<evidence type="ECO:0000256" key="10">
    <source>
        <dbReference type="ARBA" id="ARBA00022485"/>
    </source>
</evidence>
<dbReference type="GO" id="GO:0051539">
    <property type="term" value="F:4 iron, 4 sulfur cluster binding"/>
    <property type="evidence" value="ECO:0007669"/>
    <property type="project" value="UniProtKB-KW"/>
</dbReference>
<evidence type="ECO:0000256" key="2">
    <source>
        <dbReference type="ARBA" id="ARBA00001936"/>
    </source>
</evidence>
<dbReference type="SUPFAM" id="SSF52540">
    <property type="entry name" value="P-loop containing nucleoside triphosphate hydrolases"/>
    <property type="match status" value="1"/>
</dbReference>
<dbReference type="PANTHER" id="PTHR42961">
    <property type="entry name" value="IRON-SULFUR PROTEIN NUBPL"/>
    <property type="match status" value="1"/>
</dbReference>
<evidence type="ECO:0000256" key="14">
    <source>
        <dbReference type="ARBA" id="ARBA00022840"/>
    </source>
</evidence>
<keyword evidence="16" id="KW-0408">Iron</keyword>
<dbReference type="HAMAP" id="MF_02040">
    <property type="entry name" value="Mrp_NBP35"/>
    <property type="match status" value="1"/>
</dbReference>
<dbReference type="SMART" id="SM00471">
    <property type="entry name" value="HDc"/>
    <property type="match status" value="1"/>
</dbReference>
<evidence type="ECO:0000256" key="9">
    <source>
        <dbReference type="ARBA" id="ARBA00015933"/>
    </source>
</evidence>
<keyword evidence="12" id="KW-0547">Nucleotide-binding</keyword>
<keyword evidence="17" id="KW-0411">Iron-sulfur</keyword>